<reference evidence="5" key="1">
    <citation type="submission" date="2017-02" db="UniProtKB">
        <authorList>
            <consortium name="WormBaseParasite"/>
        </authorList>
    </citation>
    <scope>IDENTIFICATION</scope>
</reference>
<dbReference type="AlphaFoldDB" id="A0A0M3KD90"/>
<dbReference type="PANTHER" id="PTHR45828">
    <property type="entry name" value="CYTOCHROME B561/FERRIC REDUCTASE TRANSMEMBRANE"/>
    <property type="match status" value="1"/>
</dbReference>
<dbReference type="Proteomes" id="UP000267096">
    <property type="component" value="Unassembled WGS sequence"/>
</dbReference>
<reference evidence="3 4" key="2">
    <citation type="submission" date="2018-11" db="EMBL/GenBank/DDBJ databases">
        <authorList>
            <consortium name="Pathogen Informatics"/>
        </authorList>
    </citation>
    <scope>NUCLEOTIDE SEQUENCE [LARGE SCALE GENOMIC DNA]</scope>
</reference>
<dbReference type="Pfam" id="PF02014">
    <property type="entry name" value="Reeler"/>
    <property type="match status" value="1"/>
</dbReference>
<dbReference type="EMBL" id="UYRR01035356">
    <property type="protein sequence ID" value="VDK64373.1"/>
    <property type="molecule type" value="Genomic_DNA"/>
</dbReference>
<keyword evidence="4" id="KW-1185">Reference proteome</keyword>
<sequence length="203" mass="23401">MSFMLFGIVIISLCGASVYGWPDGAPCKKNVVDSMNPLLAEEHAGGLQLTEPPYRIDLDAKCYWKNQPITLTLRGNTTKTYFKGFVIQPLIYKGIRKGKRSGKLVRLDDNGSWRQQCFRTQDSVTNAHEEDKNELKLWWKNDKDDDYTVQFVATVVKSQRVFWVKSVLSKPLPPCRLHRTFDDYQPPPITPPPELHPFKLRNF</sequence>
<feature type="domain" description="Reelin" evidence="2">
    <location>
        <begin position="12"/>
        <end position="187"/>
    </location>
</feature>
<organism evidence="5">
    <name type="scientific">Anisakis simplex</name>
    <name type="common">Herring worm</name>
    <dbReference type="NCBI Taxonomy" id="6269"/>
    <lineage>
        <taxon>Eukaryota</taxon>
        <taxon>Metazoa</taxon>
        <taxon>Ecdysozoa</taxon>
        <taxon>Nematoda</taxon>
        <taxon>Chromadorea</taxon>
        <taxon>Rhabditida</taxon>
        <taxon>Spirurina</taxon>
        <taxon>Ascaridomorpha</taxon>
        <taxon>Ascaridoidea</taxon>
        <taxon>Anisakidae</taxon>
        <taxon>Anisakis</taxon>
        <taxon>Anisakis simplex complex</taxon>
    </lineage>
</organism>
<dbReference type="InterPro" id="IPR051237">
    <property type="entry name" value="Ferric-chelate_Red/DefProt"/>
</dbReference>
<dbReference type="Gene3D" id="2.60.40.4060">
    <property type="entry name" value="Reeler domain"/>
    <property type="match status" value="1"/>
</dbReference>
<accession>A0A0M3KD90</accession>
<evidence type="ECO:0000256" key="1">
    <source>
        <dbReference type="SAM" id="SignalP"/>
    </source>
</evidence>
<dbReference type="CDD" id="cd08544">
    <property type="entry name" value="Reeler"/>
    <property type="match status" value="1"/>
</dbReference>
<keyword evidence="1" id="KW-0732">Signal</keyword>
<protein>
    <submittedName>
        <fullName evidence="5">Reelin domain-containing protein</fullName>
    </submittedName>
</protein>
<gene>
    <name evidence="3" type="ORF">ASIM_LOCUS18338</name>
</gene>
<dbReference type="PANTHER" id="PTHR45828:SF42">
    <property type="entry name" value="DEFENSE PROTEIN L(2)34FC"/>
    <property type="match status" value="1"/>
</dbReference>
<evidence type="ECO:0000259" key="2">
    <source>
        <dbReference type="PROSITE" id="PS51019"/>
    </source>
</evidence>
<evidence type="ECO:0000313" key="3">
    <source>
        <dbReference type="EMBL" id="VDK64373.1"/>
    </source>
</evidence>
<feature type="chain" id="PRO_5043121440" evidence="1">
    <location>
        <begin position="21"/>
        <end position="203"/>
    </location>
</feature>
<proteinExistence type="predicted"/>
<dbReference type="InterPro" id="IPR002861">
    <property type="entry name" value="Reeler_dom"/>
</dbReference>
<evidence type="ECO:0000313" key="5">
    <source>
        <dbReference type="WBParaSite" id="ASIM_0001894201-mRNA-1"/>
    </source>
</evidence>
<dbReference type="PROSITE" id="PS51019">
    <property type="entry name" value="REELIN"/>
    <property type="match status" value="1"/>
</dbReference>
<dbReference type="GO" id="GO:0016020">
    <property type="term" value="C:membrane"/>
    <property type="evidence" value="ECO:0007669"/>
    <property type="project" value="TreeGrafter"/>
</dbReference>
<evidence type="ECO:0000313" key="4">
    <source>
        <dbReference type="Proteomes" id="UP000267096"/>
    </source>
</evidence>
<dbReference type="OrthoDB" id="6418377at2759"/>
<feature type="signal peptide" evidence="1">
    <location>
        <begin position="1"/>
        <end position="20"/>
    </location>
</feature>
<dbReference type="WBParaSite" id="ASIM_0001894201-mRNA-1">
    <property type="protein sequence ID" value="ASIM_0001894201-mRNA-1"/>
    <property type="gene ID" value="ASIM_0001894201"/>
</dbReference>
<dbReference type="InterPro" id="IPR042307">
    <property type="entry name" value="Reeler_sf"/>
</dbReference>
<name>A0A0M3KD90_ANISI</name>